<evidence type="ECO:0000313" key="2">
    <source>
        <dbReference type="EMBL" id="RKP54941.1"/>
    </source>
</evidence>
<comment type="caution">
    <text evidence="2">The sequence shown here is derived from an EMBL/GenBank/DDBJ whole genome shotgun (WGS) entry which is preliminary data.</text>
</comment>
<reference evidence="2 3" key="1">
    <citation type="submission" date="2018-10" db="EMBL/GenBank/DDBJ databases">
        <title>Cohnella sp. M2MS4P-1, whole genome shotgun sequence.</title>
        <authorList>
            <person name="Tuo L."/>
        </authorList>
    </citation>
    <scope>NUCLEOTIDE SEQUENCE [LARGE SCALE GENOMIC DNA]</scope>
    <source>
        <strain evidence="2 3">M2MS4P-1</strain>
    </source>
</reference>
<proteinExistence type="predicted"/>
<dbReference type="Proteomes" id="UP000282076">
    <property type="component" value="Unassembled WGS sequence"/>
</dbReference>
<sequence>MAPTAASVQAILASHKFEQQGYRSCMALLKLAGKHGVARLEAAFAKALSCTPRPSFRSIKTILTTGQDRLEVHSETKATPLSSESHGFIRGADHYGRA</sequence>
<keyword evidence="3" id="KW-1185">Reference proteome</keyword>
<protein>
    <recommendedName>
        <fullName evidence="4">Transposase</fullName>
    </recommendedName>
</protein>
<organism evidence="2 3">
    <name type="scientific">Cohnella endophytica</name>
    <dbReference type="NCBI Taxonomy" id="2419778"/>
    <lineage>
        <taxon>Bacteria</taxon>
        <taxon>Bacillati</taxon>
        <taxon>Bacillota</taxon>
        <taxon>Bacilli</taxon>
        <taxon>Bacillales</taxon>
        <taxon>Paenibacillaceae</taxon>
        <taxon>Cohnella</taxon>
    </lineage>
</organism>
<dbReference type="EMBL" id="RBZM01000004">
    <property type="protein sequence ID" value="RKP54941.1"/>
    <property type="molecule type" value="Genomic_DNA"/>
</dbReference>
<dbReference type="AlphaFoldDB" id="A0A494Y369"/>
<name>A0A494Y369_9BACL</name>
<evidence type="ECO:0000313" key="3">
    <source>
        <dbReference type="Proteomes" id="UP000282076"/>
    </source>
</evidence>
<accession>A0A494Y369</accession>
<evidence type="ECO:0000256" key="1">
    <source>
        <dbReference type="SAM" id="MobiDB-lite"/>
    </source>
</evidence>
<feature type="region of interest" description="Disordered" evidence="1">
    <location>
        <begin position="75"/>
        <end position="98"/>
    </location>
</feature>
<evidence type="ECO:0008006" key="4">
    <source>
        <dbReference type="Google" id="ProtNLM"/>
    </source>
</evidence>
<gene>
    <name evidence="2" type="ORF">D7Z26_06790</name>
</gene>